<gene>
    <name evidence="3" type="ORF">NP493_35g02013</name>
</gene>
<feature type="region of interest" description="Disordered" evidence="1">
    <location>
        <begin position="277"/>
        <end position="302"/>
    </location>
</feature>
<keyword evidence="2" id="KW-0472">Membrane</keyword>
<dbReference type="Gene3D" id="1.20.1110.10">
    <property type="entry name" value="Calcium-transporting ATPase, transmembrane domain"/>
    <property type="match status" value="1"/>
</dbReference>
<evidence type="ECO:0000313" key="3">
    <source>
        <dbReference type="EMBL" id="KAK2192270.1"/>
    </source>
</evidence>
<dbReference type="PANTHER" id="PTHR13219">
    <property type="entry name" value="TRANSMEMBRANE PROTEIN 94"/>
    <property type="match status" value="1"/>
</dbReference>
<keyword evidence="2" id="KW-1133">Transmembrane helix</keyword>
<protein>
    <submittedName>
        <fullName evidence="3">Uncharacterized protein</fullName>
    </submittedName>
</protein>
<comment type="caution">
    <text evidence="3">The sequence shown here is derived from an EMBL/GenBank/DDBJ whole genome shotgun (WGS) entry which is preliminary data.</text>
</comment>
<dbReference type="SUPFAM" id="SSF81653">
    <property type="entry name" value="Calcium ATPase, transduction domain A"/>
    <property type="match status" value="1"/>
</dbReference>
<dbReference type="EMBL" id="JAODUO010000035">
    <property type="protein sequence ID" value="KAK2192270.1"/>
    <property type="molecule type" value="Genomic_DNA"/>
</dbReference>
<name>A0AAD9PCS4_RIDPI</name>
<dbReference type="PANTHER" id="PTHR13219:SF6">
    <property type="entry name" value="TRANSMEMBRANE PROTEIN 94"/>
    <property type="match status" value="1"/>
</dbReference>
<dbReference type="InterPro" id="IPR039720">
    <property type="entry name" value="TMEM94"/>
</dbReference>
<dbReference type="Gene3D" id="2.70.150.10">
    <property type="entry name" value="Calcium-transporting ATPase, cytoplasmic transduction domain A"/>
    <property type="match status" value="1"/>
</dbReference>
<proteinExistence type="predicted"/>
<reference evidence="3" key="1">
    <citation type="journal article" date="2023" name="Mol. Biol. Evol.">
        <title>Third-Generation Sequencing Reveals the Adaptive Role of the Epigenome in Three Deep-Sea Polychaetes.</title>
        <authorList>
            <person name="Perez M."/>
            <person name="Aroh O."/>
            <person name="Sun Y."/>
            <person name="Lan Y."/>
            <person name="Juniper S.K."/>
            <person name="Young C.R."/>
            <person name="Angers B."/>
            <person name="Qian P.Y."/>
        </authorList>
    </citation>
    <scope>NUCLEOTIDE SEQUENCE</scope>
    <source>
        <strain evidence="3">R07B-5</strain>
    </source>
</reference>
<dbReference type="Proteomes" id="UP001209878">
    <property type="component" value="Unassembled WGS sequence"/>
</dbReference>
<keyword evidence="4" id="KW-1185">Reference proteome</keyword>
<evidence type="ECO:0000256" key="1">
    <source>
        <dbReference type="SAM" id="MobiDB-lite"/>
    </source>
</evidence>
<sequence>MFDNSKITEAFQPKVVHCDYTVGALRLRGWTIATFRLVHCNQDIPEYVHGLSTHDALQLLREELVECIDNYEAQQKSTRWTEKLGSSFLHHSNVMSVLPWTSIAVVIVCVVLLIVAYAAQPQRLRDDWLVVEALLLLLILVVNVYFLAWDDSLRQKEMANKARQVLAAIEACYCGDVWTPQEYINLYCPLSPSVSLQWTMRDGHVVNLPTSFLVKGDVILLRPGHVVPATCDEIQVRGHRVRGHRVRGHRMRGHRVRGHRVRGHGVRGYRVRGHKVRGHGVRGHRVRGHGVRGHGVTGHGVRGHRVRGHRVRGHGVRGHGVTGHGVRGHRVRGDGVRGHGVRGHGVRGHGVGRLILIGSSETGTGETQTELAGE</sequence>
<keyword evidence="2" id="KW-0812">Transmembrane</keyword>
<dbReference type="AlphaFoldDB" id="A0AAD9PCS4"/>
<feature type="transmembrane region" description="Helical" evidence="2">
    <location>
        <begin position="129"/>
        <end position="149"/>
    </location>
</feature>
<evidence type="ECO:0000256" key="2">
    <source>
        <dbReference type="SAM" id="Phobius"/>
    </source>
</evidence>
<evidence type="ECO:0000313" key="4">
    <source>
        <dbReference type="Proteomes" id="UP001209878"/>
    </source>
</evidence>
<accession>A0AAD9PCS4</accession>
<feature type="compositionally biased region" description="Basic residues" evidence="1">
    <location>
        <begin position="277"/>
        <end position="292"/>
    </location>
</feature>
<feature type="transmembrane region" description="Helical" evidence="2">
    <location>
        <begin position="97"/>
        <end position="117"/>
    </location>
</feature>
<dbReference type="InterPro" id="IPR008250">
    <property type="entry name" value="ATPase_P-typ_transduc_dom_A_sf"/>
</dbReference>
<organism evidence="3 4">
    <name type="scientific">Ridgeia piscesae</name>
    <name type="common">Tubeworm</name>
    <dbReference type="NCBI Taxonomy" id="27915"/>
    <lineage>
        <taxon>Eukaryota</taxon>
        <taxon>Metazoa</taxon>
        <taxon>Spiralia</taxon>
        <taxon>Lophotrochozoa</taxon>
        <taxon>Annelida</taxon>
        <taxon>Polychaeta</taxon>
        <taxon>Sedentaria</taxon>
        <taxon>Canalipalpata</taxon>
        <taxon>Sabellida</taxon>
        <taxon>Siboglinidae</taxon>
        <taxon>Ridgeia</taxon>
    </lineage>
</organism>